<proteinExistence type="predicted"/>
<dbReference type="SUPFAM" id="SSF56796">
    <property type="entry name" value="Dehydroquinate synthase-like"/>
    <property type="match status" value="1"/>
</dbReference>
<evidence type="ECO:0000256" key="1">
    <source>
        <dbReference type="ARBA" id="ARBA00023002"/>
    </source>
</evidence>
<name>X1PM25_9ZZZZ</name>
<dbReference type="GO" id="GO:0004022">
    <property type="term" value="F:alcohol dehydrogenase (NAD+) activity"/>
    <property type="evidence" value="ECO:0007669"/>
    <property type="project" value="TreeGrafter"/>
</dbReference>
<dbReference type="InterPro" id="IPR039697">
    <property type="entry name" value="Alcohol_dehydrogenase_Fe"/>
</dbReference>
<dbReference type="PANTHER" id="PTHR11496">
    <property type="entry name" value="ALCOHOL DEHYDROGENASE"/>
    <property type="match status" value="1"/>
</dbReference>
<evidence type="ECO:0000259" key="3">
    <source>
        <dbReference type="Pfam" id="PF25137"/>
    </source>
</evidence>
<dbReference type="Pfam" id="PF25137">
    <property type="entry name" value="ADH_Fe_C"/>
    <property type="match status" value="1"/>
</dbReference>
<dbReference type="InterPro" id="IPR056798">
    <property type="entry name" value="ADH_Fe_C"/>
</dbReference>
<dbReference type="PROSITE" id="PS00913">
    <property type="entry name" value="ADH_IRON_1"/>
    <property type="match status" value="1"/>
</dbReference>
<dbReference type="FunFam" id="3.40.50.1970:FF:000003">
    <property type="entry name" value="Alcohol dehydrogenase, iron-containing"/>
    <property type="match status" value="1"/>
</dbReference>
<dbReference type="Gene3D" id="3.40.50.1970">
    <property type="match status" value="1"/>
</dbReference>
<evidence type="ECO:0000313" key="4">
    <source>
        <dbReference type="EMBL" id="GAI57322.1"/>
    </source>
</evidence>
<dbReference type="AlphaFoldDB" id="X1PM25"/>
<feature type="domain" description="Alcohol dehydrogenase iron-type/glycerol dehydrogenase GldA" evidence="2">
    <location>
        <begin position="9"/>
        <end position="179"/>
    </location>
</feature>
<dbReference type="InterPro" id="IPR018211">
    <property type="entry name" value="ADH_Fe_CS"/>
</dbReference>
<accession>X1PM25</accession>
<dbReference type="GO" id="GO:0046872">
    <property type="term" value="F:metal ion binding"/>
    <property type="evidence" value="ECO:0007669"/>
    <property type="project" value="InterPro"/>
</dbReference>
<feature type="domain" description="Fe-containing alcohol dehydrogenase-like C-terminal" evidence="3">
    <location>
        <begin position="190"/>
        <end position="223"/>
    </location>
</feature>
<gene>
    <name evidence="4" type="ORF">S06H3_53552</name>
</gene>
<comment type="caution">
    <text evidence="4">The sequence shown here is derived from an EMBL/GenBank/DDBJ whole genome shotgun (WGS) entry which is preliminary data.</text>
</comment>
<dbReference type="InterPro" id="IPR001670">
    <property type="entry name" value="ADH_Fe/GldA"/>
</dbReference>
<dbReference type="PANTHER" id="PTHR11496:SF104">
    <property type="entry name" value="3-DEOXY-ALPHA-D-MANNO-OCTULOSONATE 8-OXIDASE"/>
    <property type="match status" value="1"/>
</dbReference>
<feature type="non-terminal residue" evidence="4">
    <location>
        <position position="223"/>
    </location>
</feature>
<keyword evidence="1" id="KW-0560">Oxidoreductase</keyword>
<organism evidence="4">
    <name type="scientific">marine sediment metagenome</name>
    <dbReference type="NCBI Taxonomy" id="412755"/>
    <lineage>
        <taxon>unclassified sequences</taxon>
        <taxon>metagenomes</taxon>
        <taxon>ecological metagenomes</taxon>
    </lineage>
</organism>
<dbReference type="Gene3D" id="1.20.1090.10">
    <property type="entry name" value="Dehydroquinate synthase-like - alpha domain"/>
    <property type="match status" value="1"/>
</dbReference>
<dbReference type="Pfam" id="PF00465">
    <property type="entry name" value="Fe-ADH"/>
    <property type="match status" value="1"/>
</dbReference>
<evidence type="ECO:0000259" key="2">
    <source>
        <dbReference type="Pfam" id="PF00465"/>
    </source>
</evidence>
<reference evidence="4" key="1">
    <citation type="journal article" date="2014" name="Front. Microbiol.">
        <title>High frequency of phylogenetically diverse reductive dehalogenase-homologous genes in deep subseafloor sedimentary metagenomes.</title>
        <authorList>
            <person name="Kawai M."/>
            <person name="Futagami T."/>
            <person name="Toyoda A."/>
            <person name="Takaki Y."/>
            <person name="Nishi S."/>
            <person name="Hori S."/>
            <person name="Arai W."/>
            <person name="Tsubouchi T."/>
            <person name="Morono Y."/>
            <person name="Uchiyama I."/>
            <person name="Ito T."/>
            <person name="Fujiyama A."/>
            <person name="Inagaki F."/>
            <person name="Takami H."/>
        </authorList>
    </citation>
    <scope>NUCLEOTIDE SEQUENCE</scope>
    <source>
        <strain evidence="4">Expedition CK06-06</strain>
    </source>
</reference>
<protein>
    <submittedName>
        <fullName evidence="4">Uncharacterized protein</fullName>
    </submittedName>
</protein>
<sequence length="223" mass="24031">MKPFNYFQPTEIHFGTGHLSEVGEVVARYGKRCLLVTVPTEGVLAPLFDKVKRYLKESSVNVEHFDGVVPNPTTDCVSAGAEIARAFRADVILGVGGGSSIDTAKAIAVEATHPGAAWDYLWFRDSQPTEQTLPIIAVTTTSGTGAEVTQVAVITNTAEKTKSAIFSSRVYPKVSIIDPELMATLPSHVTASTGFDVFCHAFESYLHIKASPYTDLLALKAIR</sequence>
<dbReference type="EMBL" id="BARV01034150">
    <property type="protein sequence ID" value="GAI57322.1"/>
    <property type="molecule type" value="Genomic_DNA"/>
</dbReference>